<comment type="caution">
    <text evidence="1">The sequence shown here is derived from an EMBL/GenBank/DDBJ whole genome shotgun (WGS) entry which is preliminary data.</text>
</comment>
<keyword evidence="2" id="KW-1185">Reference proteome</keyword>
<dbReference type="EMBL" id="JAERQJ010000017">
    <property type="protein sequence ID" value="MBL0686054.1"/>
    <property type="molecule type" value="Genomic_DNA"/>
</dbReference>
<dbReference type="Proteomes" id="UP000651057">
    <property type="component" value="Unassembled WGS sequence"/>
</dbReference>
<protein>
    <submittedName>
        <fullName evidence="1">Uncharacterized protein</fullName>
    </submittedName>
</protein>
<dbReference type="AlphaFoldDB" id="A0A936ZUX9"/>
<organism evidence="1 2">
    <name type="scientific">Aquimarina mytili</name>
    <dbReference type="NCBI Taxonomy" id="874423"/>
    <lineage>
        <taxon>Bacteria</taxon>
        <taxon>Pseudomonadati</taxon>
        <taxon>Bacteroidota</taxon>
        <taxon>Flavobacteriia</taxon>
        <taxon>Flavobacteriales</taxon>
        <taxon>Flavobacteriaceae</taxon>
        <taxon>Aquimarina</taxon>
    </lineage>
</organism>
<accession>A0A936ZUX9</accession>
<name>A0A936ZUX9_9FLAO</name>
<dbReference type="RefSeq" id="WP_201924592.1">
    <property type="nucleotide sequence ID" value="NZ_BAABAX010000013.1"/>
</dbReference>
<reference evidence="1" key="1">
    <citation type="submission" date="2021-01" db="EMBL/GenBank/DDBJ databases">
        <authorList>
            <person name="Zhong Y.L."/>
        </authorList>
    </citation>
    <scope>NUCLEOTIDE SEQUENCE</scope>
    <source>
        <strain evidence="1">KCTC 23302</strain>
    </source>
</reference>
<proteinExistence type="predicted"/>
<sequence length="143" mass="17233">MKLFKRKYTPNSNQQEVKNLLANRLEKLRQLIEDGSPEAYDDTSLYEAFEPLALYCFKNLEIPESHRSYIAKNLMGRKNVGESFTKHDAIFFLQSKQLLKDDNYFLEFPLRAIEVMINYNEHKLTYEQMFYILDYIFDFYKLK</sequence>
<gene>
    <name evidence="1" type="ORF">JJQ60_21180</name>
</gene>
<evidence type="ECO:0000313" key="2">
    <source>
        <dbReference type="Proteomes" id="UP000651057"/>
    </source>
</evidence>
<evidence type="ECO:0000313" key="1">
    <source>
        <dbReference type="EMBL" id="MBL0686054.1"/>
    </source>
</evidence>